<evidence type="ECO:0000313" key="2">
    <source>
        <dbReference type="EMBL" id="OTF78613.1"/>
    </source>
</evidence>
<feature type="compositionally biased region" description="Basic and acidic residues" evidence="1">
    <location>
        <begin position="126"/>
        <end position="141"/>
    </location>
</feature>
<name>A0A1Y3BFL5_EURMA</name>
<evidence type="ECO:0000313" key="3">
    <source>
        <dbReference type="Proteomes" id="UP000194236"/>
    </source>
</evidence>
<evidence type="ECO:0000256" key="1">
    <source>
        <dbReference type="SAM" id="MobiDB-lite"/>
    </source>
</evidence>
<feature type="region of interest" description="Disordered" evidence="1">
    <location>
        <begin position="96"/>
        <end position="197"/>
    </location>
</feature>
<reference evidence="2 3" key="1">
    <citation type="submission" date="2017-03" db="EMBL/GenBank/DDBJ databases">
        <title>Genome Survey of Euroglyphus maynei.</title>
        <authorList>
            <person name="Arlian L.G."/>
            <person name="Morgan M.S."/>
            <person name="Rider S.D."/>
        </authorList>
    </citation>
    <scope>NUCLEOTIDE SEQUENCE [LARGE SCALE GENOMIC DNA]</scope>
    <source>
        <strain evidence="2">Arlian Lab</strain>
        <tissue evidence="2">Whole body</tissue>
    </source>
</reference>
<proteinExistence type="predicted"/>
<sequence>MNSNSYGLIVLLFFTGRFLKRLFEDYDIYSLLVNNHKFPKPVANIFADFLESLLNYNSAIRPTALDCLKHPFMTCDYNYSSMLEIAAATAAARTSSHNQNIDGSDRHNHSNTTSYNSTDDDDDESESRSAMDQRTESHDDANCGSVNSRGGCSDAGRSRTHSNGDNNLKEPNNYDNLDKKSSKNLILMKQQSTVDQA</sequence>
<evidence type="ECO:0008006" key="4">
    <source>
        <dbReference type="Google" id="ProtNLM"/>
    </source>
</evidence>
<accession>A0A1Y3BFL5</accession>
<organism evidence="2 3">
    <name type="scientific">Euroglyphus maynei</name>
    <name type="common">Mayne's house dust mite</name>
    <dbReference type="NCBI Taxonomy" id="6958"/>
    <lineage>
        <taxon>Eukaryota</taxon>
        <taxon>Metazoa</taxon>
        <taxon>Ecdysozoa</taxon>
        <taxon>Arthropoda</taxon>
        <taxon>Chelicerata</taxon>
        <taxon>Arachnida</taxon>
        <taxon>Acari</taxon>
        <taxon>Acariformes</taxon>
        <taxon>Sarcoptiformes</taxon>
        <taxon>Astigmata</taxon>
        <taxon>Psoroptidia</taxon>
        <taxon>Analgoidea</taxon>
        <taxon>Pyroglyphidae</taxon>
        <taxon>Pyroglyphinae</taxon>
        <taxon>Euroglyphus</taxon>
    </lineage>
</organism>
<dbReference type="Proteomes" id="UP000194236">
    <property type="component" value="Unassembled WGS sequence"/>
</dbReference>
<dbReference type="InterPro" id="IPR011009">
    <property type="entry name" value="Kinase-like_dom_sf"/>
</dbReference>
<protein>
    <recommendedName>
        <fullName evidence="4">Protein kinase domain-containing protein</fullName>
    </recommendedName>
</protein>
<dbReference type="SUPFAM" id="SSF56112">
    <property type="entry name" value="Protein kinase-like (PK-like)"/>
    <property type="match status" value="1"/>
</dbReference>
<gene>
    <name evidence="2" type="ORF">BLA29_011202</name>
</gene>
<feature type="non-terminal residue" evidence="2">
    <location>
        <position position="197"/>
    </location>
</feature>
<keyword evidence="3" id="KW-1185">Reference proteome</keyword>
<dbReference type="AlphaFoldDB" id="A0A1Y3BFL5"/>
<dbReference type="OrthoDB" id="1679321at2759"/>
<dbReference type="EMBL" id="MUJZ01027127">
    <property type="protein sequence ID" value="OTF78613.1"/>
    <property type="molecule type" value="Genomic_DNA"/>
</dbReference>
<feature type="compositionally biased region" description="Polar residues" evidence="1">
    <location>
        <begin position="161"/>
        <end position="175"/>
    </location>
</feature>
<comment type="caution">
    <text evidence="2">The sequence shown here is derived from an EMBL/GenBank/DDBJ whole genome shotgun (WGS) entry which is preliminary data.</text>
</comment>
<dbReference type="Gene3D" id="1.10.510.10">
    <property type="entry name" value="Transferase(Phosphotransferase) domain 1"/>
    <property type="match status" value="1"/>
</dbReference>